<dbReference type="EMBL" id="LAZR01012110">
    <property type="protein sequence ID" value="KKM39708.1"/>
    <property type="molecule type" value="Genomic_DNA"/>
</dbReference>
<name>A0A0F9L2U7_9ZZZZ</name>
<gene>
    <name evidence="1" type="ORF">LCGC14_1563960</name>
</gene>
<reference evidence="1" key="1">
    <citation type="journal article" date="2015" name="Nature">
        <title>Complex archaea that bridge the gap between prokaryotes and eukaryotes.</title>
        <authorList>
            <person name="Spang A."/>
            <person name="Saw J.H."/>
            <person name="Jorgensen S.L."/>
            <person name="Zaremba-Niedzwiedzka K."/>
            <person name="Martijn J."/>
            <person name="Lind A.E."/>
            <person name="van Eijk R."/>
            <person name="Schleper C."/>
            <person name="Guy L."/>
            <person name="Ettema T.J."/>
        </authorList>
    </citation>
    <scope>NUCLEOTIDE SEQUENCE</scope>
</reference>
<organism evidence="1">
    <name type="scientific">marine sediment metagenome</name>
    <dbReference type="NCBI Taxonomy" id="412755"/>
    <lineage>
        <taxon>unclassified sequences</taxon>
        <taxon>metagenomes</taxon>
        <taxon>ecological metagenomes</taxon>
    </lineage>
</organism>
<protein>
    <submittedName>
        <fullName evidence="1">Uncharacterized protein</fullName>
    </submittedName>
</protein>
<proteinExistence type="predicted"/>
<sequence length="63" mass="6906">TVTQSNLTASVWNYVELVFQADDSSVTIDFSVGSVTSTEYGYWDCVRMIQMDGGISNAGMEDL</sequence>
<feature type="non-terminal residue" evidence="1">
    <location>
        <position position="1"/>
    </location>
</feature>
<dbReference type="AlphaFoldDB" id="A0A0F9L2U7"/>
<accession>A0A0F9L2U7</accession>
<evidence type="ECO:0000313" key="1">
    <source>
        <dbReference type="EMBL" id="KKM39708.1"/>
    </source>
</evidence>
<comment type="caution">
    <text evidence="1">The sequence shown here is derived from an EMBL/GenBank/DDBJ whole genome shotgun (WGS) entry which is preliminary data.</text>
</comment>